<proteinExistence type="predicted"/>
<evidence type="ECO:0000313" key="2">
    <source>
        <dbReference type="Proteomes" id="UP001595945"/>
    </source>
</evidence>
<evidence type="ECO:0008006" key="3">
    <source>
        <dbReference type="Google" id="ProtNLM"/>
    </source>
</evidence>
<dbReference type="AlphaFoldDB" id="A0ABD5Q6P6"/>
<evidence type="ECO:0000313" key="1">
    <source>
        <dbReference type="EMBL" id="MFC4826343.1"/>
    </source>
</evidence>
<dbReference type="InterPro" id="IPR055959">
    <property type="entry name" value="DUF7537"/>
</dbReference>
<keyword evidence="2" id="KW-1185">Reference proteome</keyword>
<dbReference type="GeneID" id="73046560"/>
<accession>A0ABD5Q6P6</accession>
<dbReference type="PROSITE" id="PS51257">
    <property type="entry name" value="PROKAR_LIPOPROTEIN"/>
    <property type="match status" value="1"/>
</dbReference>
<reference evidence="1 2" key="1">
    <citation type="journal article" date="2019" name="Int. J. Syst. Evol. Microbiol.">
        <title>The Global Catalogue of Microorganisms (GCM) 10K type strain sequencing project: providing services to taxonomists for standard genome sequencing and annotation.</title>
        <authorList>
            <consortium name="The Broad Institute Genomics Platform"/>
            <consortium name="The Broad Institute Genome Sequencing Center for Infectious Disease"/>
            <person name="Wu L."/>
            <person name="Ma J."/>
        </authorList>
    </citation>
    <scope>NUCLEOTIDE SEQUENCE [LARGE SCALE GENOMIC DNA]</scope>
    <source>
        <strain evidence="1 2">XZYJ18</strain>
    </source>
</reference>
<dbReference type="RefSeq" id="WP_254268049.1">
    <property type="nucleotide sequence ID" value="NZ_CP100400.1"/>
</dbReference>
<sequence length="254" mass="26468">MRRKALQLLVLGCLVALAGCSGALSGGGAGEQTLGDVSYPAGVSENGTNVTALANAHESALENRSLTLGIDSTVNSSAGNRSVVLDAAVGSERENVLVNGSASGRQMSVYLTPEKRYTRIATGDNSEAAYQATNRSQEAMRLVPSYSGSGYLDQFAGMANFTPTGVRTANGTTLLVLQADGSNATATDRANVSEFNATLLVDERGVVHSVTVEATSSRNGREFRTTYSMTISDVGETTVTEPAWLDEARNQTGS</sequence>
<dbReference type="EMBL" id="JBHSHT010000002">
    <property type="protein sequence ID" value="MFC4826343.1"/>
    <property type="molecule type" value="Genomic_DNA"/>
</dbReference>
<name>A0ABD5Q6P6_9EURY</name>
<dbReference type="Pfam" id="PF24381">
    <property type="entry name" value="DUF7537"/>
    <property type="match status" value="1"/>
</dbReference>
<dbReference type="Proteomes" id="UP001595945">
    <property type="component" value="Unassembled WGS sequence"/>
</dbReference>
<gene>
    <name evidence="1" type="ORF">ACFO9K_18975</name>
</gene>
<organism evidence="1 2">
    <name type="scientific">Halorussus aquaticus</name>
    <dbReference type="NCBI Taxonomy" id="2953748"/>
    <lineage>
        <taxon>Archaea</taxon>
        <taxon>Methanobacteriati</taxon>
        <taxon>Methanobacteriota</taxon>
        <taxon>Stenosarchaea group</taxon>
        <taxon>Halobacteria</taxon>
        <taxon>Halobacteriales</taxon>
        <taxon>Haladaptataceae</taxon>
        <taxon>Halorussus</taxon>
    </lineage>
</organism>
<protein>
    <recommendedName>
        <fullName evidence="3">Lipoprotein</fullName>
    </recommendedName>
</protein>
<comment type="caution">
    <text evidence="1">The sequence shown here is derived from an EMBL/GenBank/DDBJ whole genome shotgun (WGS) entry which is preliminary data.</text>
</comment>